<keyword evidence="9" id="KW-1185">Reference proteome</keyword>
<keyword evidence="2 6" id="KW-0812">Transmembrane</keyword>
<dbReference type="Pfam" id="PF00168">
    <property type="entry name" value="C2"/>
    <property type="match status" value="2"/>
</dbReference>
<dbReference type="eggNOG" id="ENOG502R77N">
    <property type="taxonomic scope" value="Eukaryota"/>
</dbReference>
<organism evidence="9">
    <name type="scientific">Arabidopsis lyrata subsp. lyrata</name>
    <name type="common">Lyre-leaved rock-cress</name>
    <dbReference type="NCBI Taxonomy" id="81972"/>
    <lineage>
        <taxon>Eukaryota</taxon>
        <taxon>Viridiplantae</taxon>
        <taxon>Streptophyta</taxon>
        <taxon>Embryophyta</taxon>
        <taxon>Tracheophyta</taxon>
        <taxon>Spermatophyta</taxon>
        <taxon>Magnoliopsida</taxon>
        <taxon>eudicotyledons</taxon>
        <taxon>Gunneridae</taxon>
        <taxon>Pentapetalae</taxon>
        <taxon>rosids</taxon>
        <taxon>malvids</taxon>
        <taxon>Brassicales</taxon>
        <taxon>Brassicaceae</taxon>
        <taxon>Camelineae</taxon>
        <taxon>Arabidopsis</taxon>
    </lineage>
</organism>
<dbReference type="InterPro" id="IPR000008">
    <property type="entry name" value="C2_dom"/>
</dbReference>
<dbReference type="Gene3D" id="2.60.40.150">
    <property type="entry name" value="C2 domain"/>
    <property type="match status" value="2"/>
</dbReference>
<dbReference type="STRING" id="81972.D7LKD1"/>
<dbReference type="InterPro" id="IPR035892">
    <property type="entry name" value="C2_domain_sf"/>
</dbReference>
<evidence type="ECO:0000256" key="1">
    <source>
        <dbReference type="ARBA" id="ARBA00004141"/>
    </source>
</evidence>
<dbReference type="PANTHER" id="PTHR31425">
    <property type="entry name" value="PHOSPHORIBOSYLANTHRANILATE TRANSFERASE ISOFORM 1"/>
    <property type="match status" value="1"/>
</dbReference>
<sequence length="643" mass="74328">MSNPEWNQVFAFSHCKQGRHSVGHCRFGLSESPDIIPSNCTVAPQWIQLYNSRNQRVEAEILLARFSGYQGDEQWNRDASYKGADALPDIRSQLYFTPKLTYLRVNVTQASNLVPKDPFARDPQYYVRVSLGNQTLTTRTSPGRNPMWNQDLMFVAVAPFVEHDLIISVEDRVNSSSFDVVGTGSITCQHYDRRSDDREVTSMGLDLVTCNPQVISRIYMTVCLDEGFSVQHESAFYTSDFRAADSKLWTPKIGVLELGILRASGLMSNAYCVAKYGDKWVRTKKTDGNFNWNEVYRWDVYDPYTVVTLAVFDDRDSMPLGKVRIRLSSLSTGRVYTHSYPLLVIQPNGVKKMGEIDLAVRFTCSSWLKLLRTYSQPLLPKMHYILPLPGSESLRRQAAEIVSMCLARTEPPLKKEVVDYILNLDSHSWSVRRSKVNHSRIVDTLAWSYNFLDEVCTWKSTPKTLFAAFCIFMFIVFPDMVLSFLPLLVFFTGLFFYFYSSDLPPHFDATLSQATRELDPEEFDTYPSSQLRDVVSERYDNLRRLAGEVQTVLGHVSSLVERLFLLFSWRDRRATALFLLFCLVTGAFLIPLWWFTSRYLPLFKVFQLLGTLYVMRPPRFRQRGLSWFFSFFWRLPSRHDDLF</sequence>
<gene>
    <name evidence="8" type="ORF">ARALYDRAFT_321472</name>
</gene>
<dbReference type="Pfam" id="PF08372">
    <property type="entry name" value="PRT_C"/>
    <property type="match status" value="1"/>
</dbReference>
<evidence type="ECO:0000256" key="5">
    <source>
        <dbReference type="ARBA" id="ARBA00023136"/>
    </source>
</evidence>
<keyword evidence="5 6" id="KW-0472">Membrane</keyword>
<dbReference type="Gramene" id="fgenesh1_pm.C_scaffold_4001529">
    <property type="protein sequence ID" value="fgenesh1_pm.C_scaffold_4001529"/>
    <property type="gene ID" value="fgenesh1_pm.C_scaffold_4001529"/>
</dbReference>
<proteinExistence type="predicted"/>
<reference evidence="9" key="1">
    <citation type="journal article" date="2011" name="Nat. Genet.">
        <title>The Arabidopsis lyrata genome sequence and the basis of rapid genome size change.</title>
        <authorList>
            <person name="Hu T.T."/>
            <person name="Pattyn P."/>
            <person name="Bakker E.G."/>
            <person name="Cao J."/>
            <person name="Cheng J.-F."/>
            <person name="Clark R.M."/>
            <person name="Fahlgren N."/>
            <person name="Fawcett J.A."/>
            <person name="Grimwood J."/>
            <person name="Gundlach H."/>
            <person name="Haberer G."/>
            <person name="Hollister J.D."/>
            <person name="Ossowski S."/>
            <person name="Ottilar R.P."/>
            <person name="Salamov A.A."/>
            <person name="Schneeberger K."/>
            <person name="Spannagl M."/>
            <person name="Wang X."/>
            <person name="Yang L."/>
            <person name="Nasrallah M.E."/>
            <person name="Bergelson J."/>
            <person name="Carrington J.C."/>
            <person name="Gaut B.S."/>
            <person name="Schmutz J."/>
            <person name="Mayer K.F.X."/>
            <person name="Van de Peer Y."/>
            <person name="Grigoriev I.V."/>
            <person name="Nordborg M."/>
            <person name="Weigel D."/>
            <person name="Guo Y.-L."/>
        </authorList>
    </citation>
    <scope>NUCLEOTIDE SEQUENCE [LARGE SCALE GENOMIC DNA]</scope>
    <source>
        <strain evidence="9">cv. MN47</strain>
    </source>
</reference>
<feature type="transmembrane region" description="Helical" evidence="6">
    <location>
        <begin position="465"/>
        <end position="498"/>
    </location>
</feature>
<accession>D7LKD1</accession>
<feature type="domain" description="C2" evidence="7">
    <location>
        <begin position="82"/>
        <end position="204"/>
    </location>
</feature>
<dbReference type="PROSITE" id="PS50004">
    <property type="entry name" value="C2"/>
    <property type="match status" value="1"/>
</dbReference>
<comment type="subcellular location">
    <subcellularLocation>
        <location evidence="1">Membrane</location>
        <topology evidence="1">Multi-pass membrane protein</topology>
    </subcellularLocation>
</comment>
<dbReference type="HOGENOM" id="CLU_003762_4_0_1"/>
<dbReference type="AlphaFoldDB" id="D7LKD1"/>
<evidence type="ECO:0000256" key="6">
    <source>
        <dbReference type="SAM" id="Phobius"/>
    </source>
</evidence>
<evidence type="ECO:0000313" key="9">
    <source>
        <dbReference type="Proteomes" id="UP000008694"/>
    </source>
</evidence>
<keyword evidence="3" id="KW-0677">Repeat</keyword>
<feature type="transmembrane region" description="Helical" evidence="6">
    <location>
        <begin position="574"/>
        <end position="593"/>
    </location>
</feature>
<dbReference type="InterPro" id="IPR013583">
    <property type="entry name" value="MCTP_C"/>
</dbReference>
<evidence type="ECO:0000256" key="3">
    <source>
        <dbReference type="ARBA" id="ARBA00022737"/>
    </source>
</evidence>
<protein>
    <recommendedName>
        <fullName evidence="7">C2 domain-containing protein</fullName>
    </recommendedName>
</protein>
<dbReference type="GO" id="GO:0016020">
    <property type="term" value="C:membrane"/>
    <property type="evidence" value="ECO:0007669"/>
    <property type="project" value="UniProtKB-SubCell"/>
</dbReference>
<evidence type="ECO:0000256" key="4">
    <source>
        <dbReference type="ARBA" id="ARBA00022989"/>
    </source>
</evidence>
<evidence type="ECO:0000259" key="7">
    <source>
        <dbReference type="PROSITE" id="PS50004"/>
    </source>
</evidence>
<dbReference type="SMART" id="SM00239">
    <property type="entry name" value="C2"/>
    <property type="match status" value="2"/>
</dbReference>
<evidence type="ECO:0000313" key="8">
    <source>
        <dbReference type="EMBL" id="EFH55952.1"/>
    </source>
</evidence>
<dbReference type="Proteomes" id="UP000008694">
    <property type="component" value="Unassembled WGS sequence"/>
</dbReference>
<dbReference type="SUPFAM" id="SSF49562">
    <property type="entry name" value="C2 domain (Calcium/lipid-binding domain, CaLB)"/>
    <property type="match status" value="2"/>
</dbReference>
<dbReference type="PANTHER" id="PTHR31425:SF50">
    <property type="entry name" value="FT-INTERACTING PROTEIN 3-RELATED"/>
    <property type="match status" value="1"/>
</dbReference>
<name>D7LKD1_ARALL</name>
<dbReference type="InterPro" id="IPR047259">
    <property type="entry name" value="QUIRKY-like"/>
</dbReference>
<evidence type="ECO:0000256" key="2">
    <source>
        <dbReference type="ARBA" id="ARBA00022692"/>
    </source>
</evidence>
<keyword evidence="4 6" id="KW-1133">Transmembrane helix</keyword>
<dbReference type="EMBL" id="GL348716">
    <property type="protein sequence ID" value="EFH55952.1"/>
    <property type="molecule type" value="Genomic_DNA"/>
</dbReference>